<evidence type="ECO:0000313" key="1">
    <source>
        <dbReference type="EMBL" id="ATL68062.1"/>
    </source>
</evidence>
<dbReference type="KEGG" id="ntp:CRH09_19610"/>
<dbReference type="EMBL" id="CP023778">
    <property type="protein sequence ID" value="ATL68062.1"/>
    <property type="molecule type" value="Genomic_DNA"/>
</dbReference>
<accession>A0A291RLU2</accession>
<protein>
    <submittedName>
        <fullName evidence="1">Uncharacterized protein</fullName>
    </submittedName>
</protein>
<reference evidence="1 2" key="1">
    <citation type="submission" date="2017-10" db="EMBL/GenBank/DDBJ databases">
        <title>Comparative genomics between pathogenic Norcardia.</title>
        <authorList>
            <person name="Zeng L."/>
        </authorList>
    </citation>
    <scope>NUCLEOTIDE SEQUENCE [LARGE SCALE GENOMIC DNA]</scope>
    <source>
        <strain evidence="1 2">NC_YFY_NT001</strain>
    </source>
</reference>
<evidence type="ECO:0000313" key="2">
    <source>
        <dbReference type="Proteomes" id="UP000221961"/>
    </source>
</evidence>
<dbReference type="Proteomes" id="UP000221961">
    <property type="component" value="Chromosome"/>
</dbReference>
<organism evidence="1 2">
    <name type="scientific">Nocardia terpenica</name>
    <dbReference type="NCBI Taxonomy" id="455432"/>
    <lineage>
        <taxon>Bacteria</taxon>
        <taxon>Bacillati</taxon>
        <taxon>Actinomycetota</taxon>
        <taxon>Actinomycetes</taxon>
        <taxon>Mycobacteriales</taxon>
        <taxon>Nocardiaceae</taxon>
        <taxon>Nocardia</taxon>
    </lineage>
</organism>
<dbReference type="AlphaFoldDB" id="A0A291RLU2"/>
<name>A0A291RLU2_9NOCA</name>
<gene>
    <name evidence="1" type="ORF">CRH09_19610</name>
</gene>
<proteinExistence type="predicted"/>
<sequence length="100" mass="9707">MWSVNSSVQWKRGIGGVALAGAVVAGVLAGTAGTASADSGLPLTSEVGSAPVANDGCTFSSVGGSCSDPGPVGNAVIAFRAWLVTMGYGTGSSSLSAYFF</sequence>